<comment type="subcellular location">
    <subcellularLocation>
        <location evidence="1">Chromosome</location>
    </subcellularLocation>
</comment>
<dbReference type="PROSITE" id="PS50297">
    <property type="entry name" value="ANK_REP_REGION"/>
    <property type="match status" value="5"/>
</dbReference>
<dbReference type="SMART" id="SM00468">
    <property type="entry name" value="PreSET"/>
    <property type="match status" value="1"/>
</dbReference>
<keyword evidence="3" id="KW-0808">Transferase</keyword>
<evidence type="ECO:0000256" key="3">
    <source>
        <dbReference type="ARBA" id="ARBA00022603"/>
    </source>
</evidence>
<feature type="compositionally biased region" description="Low complexity" evidence="6">
    <location>
        <begin position="229"/>
        <end position="243"/>
    </location>
</feature>
<feature type="compositionally biased region" description="Basic and acidic residues" evidence="6">
    <location>
        <begin position="336"/>
        <end position="352"/>
    </location>
</feature>
<dbReference type="SMART" id="SM00248">
    <property type="entry name" value="ANK"/>
    <property type="match status" value="6"/>
</dbReference>
<dbReference type="InterPro" id="IPR007728">
    <property type="entry name" value="Pre-SET_dom"/>
</dbReference>
<dbReference type="PANTHER" id="PTHR46307:SF4">
    <property type="entry name" value="G9A, ISOFORM B"/>
    <property type="match status" value="1"/>
</dbReference>
<dbReference type="SUPFAM" id="SSF48403">
    <property type="entry name" value="Ankyrin repeat"/>
    <property type="match status" value="1"/>
</dbReference>
<evidence type="ECO:0000256" key="4">
    <source>
        <dbReference type="ARBA" id="ARBA00022691"/>
    </source>
</evidence>
<dbReference type="CDD" id="cd20905">
    <property type="entry name" value="EHMT_ZBD"/>
    <property type="match status" value="1"/>
</dbReference>
<evidence type="ECO:0000256" key="1">
    <source>
        <dbReference type="ARBA" id="ARBA00004286"/>
    </source>
</evidence>
<dbReference type="InterPro" id="IPR046341">
    <property type="entry name" value="SET_dom_sf"/>
</dbReference>
<protein>
    <recommendedName>
        <fullName evidence="11">Histone-lysine N-methyltransferase EHMT2</fullName>
    </recommendedName>
</protein>
<feature type="repeat" description="ANK" evidence="5">
    <location>
        <begin position="1252"/>
        <end position="1284"/>
    </location>
</feature>
<keyword evidence="2" id="KW-0158">Chromosome</keyword>
<dbReference type="FunFam" id="2.170.270.10:FF:000005">
    <property type="entry name" value="Euchromatic histone-lysine N-methyltransferase 2"/>
    <property type="match status" value="1"/>
</dbReference>
<dbReference type="GO" id="GO:0002039">
    <property type="term" value="F:p53 binding"/>
    <property type="evidence" value="ECO:0007669"/>
    <property type="project" value="InterPro"/>
</dbReference>
<dbReference type="PROSITE" id="PS50088">
    <property type="entry name" value="ANK_REPEAT"/>
    <property type="match status" value="6"/>
</dbReference>
<dbReference type="PRINTS" id="PR01415">
    <property type="entry name" value="ANKYRIN"/>
</dbReference>
<evidence type="ECO:0000256" key="5">
    <source>
        <dbReference type="PROSITE-ProRule" id="PRU00023"/>
    </source>
</evidence>
<keyword evidence="4" id="KW-0949">S-adenosyl-L-methionine</keyword>
<dbReference type="InterPro" id="IPR001214">
    <property type="entry name" value="SET_dom"/>
</dbReference>
<feature type="compositionally biased region" description="Basic and acidic residues" evidence="6">
    <location>
        <begin position="302"/>
        <end position="312"/>
    </location>
</feature>
<feature type="compositionally biased region" description="Basic and acidic residues" evidence="6">
    <location>
        <begin position="371"/>
        <end position="399"/>
    </location>
</feature>
<keyword evidence="3" id="KW-0489">Methyltransferase</keyword>
<feature type="repeat" description="ANK" evidence="5">
    <location>
        <begin position="1219"/>
        <end position="1251"/>
    </location>
</feature>
<evidence type="ECO:0008006" key="11">
    <source>
        <dbReference type="Google" id="ProtNLM"/>
    </source>
</evidence>
<sequence length="1603" mass="176877">MSLANAPKSARSQERIVHRNPFPCSDLDLWQAQNRGKQSLWSMRNSACALRCSFFMAATRERNEKDGEAPELSKEIAAMETNLDNGHVAMVTNGKSEENGSSSFTQLKAVKDIEKDNSSQKEAEICDKTPIVNEGRSEKETTSEVKSGVTSECSDSIGNNDKENTVESRECTPLSDISVNSSVSRSRTPVNTENSTNDVTMVSKVERSTVISRSSEERSNDSLDSTLCSGESTVSSLSVKSSGPFKKGVPRARKSGPTVSKSSLPSAAKPSTESPVKNVTLNLPDFDNPIRIDSKMLDKISKLGKVNQEREGRKVKRTSLPLKVEPQSSPVIPEGLDGHFSDSSLLEKDAFGKVKKRKRKRARLGTYKLPNELKKKSSLKKKDSDNDKKEDSESKRTEGSSDASVKVKNGSIVSPISKTSNEKSPIGKSDASSPRSAFDVLKHARITPRTKNTLGSTRHRMGSGKSKAQSSLDAFLNLADPKTSPGIKQEMLVEETEDADNGTRRAGLRKRKKEDDDSDESSGVNKETDSSNVKRKRKPLETSQIISTKEEKNVEPPTAPASCTPLGHKSIVPTTVQSATLSTPTTLNNIAQTKSLPMISLLHGGMRPGTTILQTQNPMASGIVTGSHAPLILVPVNSTSPVNAIPLPTSLSNSKTSPSSAAQPKIILSVPDPKISTTVAGSSIQQAPRFILMTNVGQIPPNARMPSATPIIQPRNIAQPNMINSLAGIPRQPGCPLLTSTSIQELKSSATTVSSSAPVLSKILNSRLHAPNNDRLLDEEERGESPNPDSMTYPVTPPKTPEDQQSEDSSSVASAPSGPIPPDKDIIPLCSCKINGASFKKLGTGVTYCQALDSVDGKIMGCCNKVGSSQLVRPGVKIPFMSICEAHRKRLRLHQCCPGCGHFCTQGKFYQCKKPMEGVPNHRLPVHYFHTQCHVLRNGRYHCPHCGEESEQYEVTLTLDEPRPVTTNNTVVEDLQKKTSTIRAKMGIHAGTYRSFLKPEKDPTEDDVTATYKMSADKSISTGGLPFGPDKQALEKVIATLSEDRPKSNRKPPKFLYNPAYEGDIERVALMLSEGHNPNEVVEEFDNQTPLHAACLGGHMAIVHILVQMGAFIHALDKELKTPLMYAAESNHIQIFRYLVKCKANVFQKAEDGMTVLHYTAKAGHIEIMKLLLDMDNMDVNVQDDGGWTPIIWASEHKLASAVRFLIKHGADPNLKDKEENTSLHWAAYSGSVDIAEMFLNAGSDLETPNEHGDRPLHIAARQDHYECVVLFLARGADVEARNKENETPIQCCIDENSPVWLALKVNKQLRGFAANRIGRVDKLIDRDVSRGRENIPIAVINGVDDDGVPTDFQYITENVETVDLNINRTITSLQSCRCSDDCSSMYCVCGRNSIKCWYDKSYHLLPDFSMTEPPFIFECNRGCRCWSTCNNRVVQNGITCRFQMMKTEGRGWGVKTLLDIPKGTFICEYIGELISDSEADSREDDSYLFDLDNRDGDTYCIDARRYGNIARFINHLCEPNIIPVKVFVDHQDLRFPRICFFSSRDIKAEEELGFDYGEKFWIIKWKQFTCACGSPKCKYSKDTIQRTLEEYKLRHEDEEPID</sequence>
<feature type="repeat" description="ANK" evidence="5">
    <location>
        <begin position="1119"/>
        <end position="1151"/>
    </location>
</feature>
<feature type="domain" description="Pre-SET" evidence="8">
    <location>
        <begin position="1375"/>
        <end position="1438"/>
    </location>
</feature>
<feature type="compositionally biased region" description="Polar residues" evidence="6">
    <location>
        <begin position="144"/>
        <end position="159"/>
    </location>
</feature>
<reference evidence="9" key="1">
    <citation type="submission" date="2019-08" db="EMBL/GenBank/DDBJ databases">
        <title>The improved chromosome-level genome for the pearl oyster Pinctada fucata martensii using PacBio sequencing and Hi-C.</title>
        <authorList>
            <person name="Zheng Z."/>
        </authorList>
    </citation>
    <scope>NUCLEOTIDE SEQUENCE</scope>
    <source>
        <strain evidence="9">ZZ-2019</strain>
        <tissue evidence="9">Adductor muscle</tissue>
    </source>
</reference>
<gene>
    <name evidence="9" type="ORF">FSP39_007912</name>
</gene>
<dbReference type="GO" id="GO:0005634">
    <property type="term" value="C:nucleus"/>
    <property type="evidence" value="ECO:0007669"/>
    <property type="project" value="InterPro"/>
</dbReference>
<feature type="repeat" description="ANK" evidence="5">
    <location>
        <begin position="1152"/>
        <end position="1174"/>
    </location>
</feature>
<dbReference type="InterPro" id="IPR036770">
    <property type="entry name" value="Ankyrin_rpt-contain_sf"/>
</dbReference>
<dbReference type="PANTHER" id="PTHR46307">
    <property type="entry name" value="G9A, ISOFORM B"/>
    <property type="match status" value="1"/>
</dbReference>
<dbReference type="Gene3D" id="1.25.40.20">
    <property type="entry name" value="Ankyrin repeat-containing domain"/>
    <property type="match status" value="3"/>
</dbReference>
<feature type="compositionally biased region" description="Low complexity" evidence="6">
    <location>
        <begin position="260"/>
        <end position="271"/>
    </location>
</feature>
<feature type="compositionally biased region" description="Polar residues" evidence="6">
    <location>
        <begin position="272"/>
        <end position="281"/>
    </location>
</feature>
<dbReference type="SUPFAM" id="SSF82199">
    <property type="entry name" value="SET domain"/>
    <property type="match status" value="1"/>
</dbReference>
<feature type="repeat" description="ANK" evidence="5">
    <location>
        <begin position="1186"/>
        <end position="1218"/>
    </location>
</feature>
<dbReference type="CDD" id="cd10543">
    <property type="entry name" value="SET_EHMT"/>
    <property type="match status" value="1"/>
</dbReference>
<dbReference type="GO" id="GO:0000122">
    <property type="term" value="P:negative regulation of transcription by RNA polymerase II"/>
    <property type="evidence" value="ECO:0007669"/>
    <property type="project" value="TreeGrafter"/>
</dbReference>
<keyword evidence="10" id="KW-1185">Reference proteome</keyword>
<dbReference type="Gene3D" id="2.170.270.10">
    <property type="entry name" value="SET domain"/>
    <property type="match status" value="1"/>
</dbReference>
<dbReference type="GO" id="GO:0032259">
    <property type="term" value="P:methylation"/>
    <property type="evidence" value="ECO:0007669"/>
    <property type="project" value="UniProtKB-KW"/>
</dbReference>
<dbReference type="Pfam" id="PF05033">
    <property type="entry name" value="Pre-SET"/>
    <property type="match status" value="1"/>
</dbReference>
<feature type="compositionally biased region" description="Low complexity" evidence="6">
    <location>
        <begin position="178"/>
        <end position="192"/>
    </location>
</feature>
<dbReference type="GO" id="GO:0000785">
    <property type="term" value="C:chromatin"/>
    <property type="evidence" value="ECO:0007669"/>
    <property type="project" value="TreeGrafter"/>
</dbReference>
<dbReference type="GO" id="GO:0046974">
    <property type="term" value="F:histone H3K9 methyltransferase activity"/>
    <property type="evidence" value="ECO:0007669"/>
    <property type="project" value="TreeGrafter"/>
</dbReference>
<proteinExistence type="predicted"/>
<dbReference type="Pfam" id="PF12796">
    <property type="entry name" value="Ank_2"/>
    <property type="match status" value="2"/>
</dbReference>
<organism evidence="9 10">
    <name type="scientific">Pinctada imbricata</name>
    <name type="common">Atlantic pearl-oyster</name>
    <name type="synonym">Pinctada martensii</name>
    <dbReference type="NCBI Taxonomy" id="66713"/>
    <lineage>
        <taxon>Eukaryota</taxon>
        <taxon>Metazoa</taxon>
        <taxon>Spiralia</taxon>
        <taxon>Lophotrochozoa</taxon>
        <taxon>Mollusca</taxon>
        <taxon>Bivalvia</taxon>
        <taxon>Autobranchia</taxon>
        <taxon>Pteriomorphia</taxon>
        <taxon>Pterioida</taxon>
        <taxon>Pterioidea</taxon>
        <taxon>Pteriidae</taxon>
        <taxon>Pinctada</taxon>
    </lineage>
</organism>
<dbReference type="GO" id="GO:0008270">
    <property type="term" value="F:zinc ion binding"/>
    <property type="evidence" value="ECO:0007669"/>
    <property type="project" value="InterPro"/>
</dbReference>
<evidence type="ECO:0000259" key="8">
    <source>
        <dbReference type="PROSITE" id="PS50867"/>
    </source>
</evidence>
<feature type="region of interest" description="Disordered" evidence="6">
    <location>
        <begin position="770"/>
        <end position="820"/>
    </location>
</feature>
<comment type="caution">
    <text evidence="9">The sequence shown here is derived from an EMBL/GenBank/DDBJ whole genome shotgun (WGS) entry which is preliminary data.</text>
</comment>
<feature type="compositionally biased region" description="Basic residues" evidence="6">
    <location>
        <begin position="353"/>
        <end position="363"/>
    </location>
</feature>
<feature type="compositionally biased region" description="Polar residues" evidence="6">
    <location>
        <begin position="411"/>
        <end position="423"/>
    </location>
</feature>
<dbReference type="Pfam" id="PF00856">
    <property type="entry name" value="SET"/>
    <property type="match status" value="1"/>
</dbReference>
<evidence type="ECO:0000259" key="7">
    <source>
        <dbReference type="PROSITE" id="PS50280"/>
    </source>
</evidence>
<feature type="region of interest" description="Disordered" evidence="6">
    <location>
        <begin position="127"/>
        <end position="288"/>
    </location>
</feature>
<dbReference type="InterPro" id="IPR043550">
    <property type="entry name" value="EHMT1/EHMT2"/>
</dbReference>
<dbReference type="Pfam" id="PF21533">
    <property type="entry name" value="EHMT1-2_CRR"/>
    <property type="match status" value="1"/>
</dbReference>
<dbReference type="SMART" id="SM00317">
    <property type="entry name" value="SET"/>
    <property type="match status" value="1"/>
</dbReference>
<evidence type="ECO:0000256" key="6">
    <source>
        <dbReference type="SAM" id="MobiDB-lite"/>
    </source>
</evidence>
<dbReference type="Pfam" id="PF13637">
    <property type="entry name" value="Ank_4"/>
    <property type="match status" value="1"/>
</dbReference>
<feature type="region of interest" description="Disordered" evidence="6">
    <location>
        <begin position="302"/>
        <end position="569"/>
    </location>
</feature>
<accession>A0AA88XKQ9</accession>
<dbReference type="InterPro" id="IPR047762">
    <property type="entry name" value="EHMT_CRR"/>
</dbReference>
<keyword evidence="5" id="KW-0040">ANK repeat</keyword>
<evidence type="ECO:0000313" key="9">
    <source>
        <dbReference type="EMBL" id="KAK3087589.1"/>
    </source>
</evidence>
<name>A0AA88XKQ9_PINIB</name>
<evidence type="ECO:0000313" key="10">
    <source>
        <dbReference type="Proteomes" id="UP001186944"/>
    </source>
</evidence>
<dbReference type="PROSITE" id="PS50867">
    <property type="entry name" value="PRE_SET"/>
    <property type="match status" value="1"/>
</dbReference>
<dbReference type="InterPro" id="IPR002110">
    <property type="entry name" value="Ankyrin_rpt"/>
</dbReference>
<evidence type="ECO:0000256" key="2">
    <source>
        <dbReference type="ARBA" id="ARBA00022454"/>
    </source>
</evidence>
<dbReference type="Proteomes" id="UP001186944">
    <property type="component" value="Unassembled WGS sequence"/>
</dbReference>
<feature type="compositionally biased region" description="Low complexity" evidence="6">
    <location>
        <begin position="807"/>
        <end position="817"/>
    </location>
</feature>
<dbReference type="PROSITE" id="PS50280">
    <property type="entry name" value="SET"/>
    <property type="match status" value="1"/>
</dbReference>
<feature type="domain" description="SET" evidence="7">
    <location>
        <begin position="1441"/>
        <end position="1558"/>
    </location>
</feature>
<feature type="compositionally biased region" description="Basic and acidic residues" evidence="6">
    <location>
        <begin position="160"/>
        <end position="170"/>
    </location>
</feature>
<dbReference type="EMBL" id="VSWD01000011">
    <property type="protein sequence ID" value="KAK3087589.1"/>
    <property type="molecule type" value="Genomic_DNA"/>
</dbReference>
<feature type="repeat" description="ANK" evidence="5">
    <location>
        <begin position="1086"/>
        <end position="1118"/>
    </location>
</feature>